<sequence length="40" mass="4431">MASAESSMSPATMWRDLKLTDAQIAERLRTEAAARFCRSA</sequence>
<dbReference type="RefSeq" id="WP_267568286.1">
    <property type="nucleotide sequence ID" value="NZ_JAPNTZ010000016.1"/>
</dbReference>
<dbReference type="Proteomes" id="UP001151002">
    <property type="component" value="Unassembled WGS sequence"/>
</dbReference>
<name>A0ABT4BDU3_9ACTN</name>
<reference evidence="1" key="1">
    <citation type="submission" date="2022-11" db="EMBL/GenBank/DDBJ databases">
        <authorList>
            <person name="Somphong A."/>
            <person name="Phongsopitanun W."/>
        </authorList>
    </citation>
    <scope>NUCLEOTIDE SEQUENCE</scope>
    <source>
        <strain evidence="1">Pm04-4</strain>
    </source>
</reference>
<comment type="caution">
    <text evidence="1">The sequence shown here is derived from an EMBL/GenBank/DDBJ whole genome shotgun (WGS) entry which is preliminary data.</text>
</comment>
<proteinExistence type="predicted"/>
<dbReference type="EMBL" id="JAPNTZ010000016">
    <property type="protein sequence ID" value="MCY1143760.1"/>
    <property type="molecule type" value="Genomic_DNA"/>
</dbReference>
<evidence type="ECO:0000313" key="2">
    <source>
        <dbReference type="Proteomes" id="UP001151002"/>
    </source>
</evidence>
<accession>A0ABT4BDU3</accession>
<gene>
    <name evidence="1" type="ORF">OWR29_37655</name>
</gene>
<protein>
    <submittedName>
        <fullName evidence="1">Uncharacterized protein</fullName>
    </submittedName>
</protein>
<keyword evidence="2" id="KW-1185">Reference proteome</keyword>
<organism evidence="1 2">
    <name type="scientific">Paractinoplanes pyxinae</name>
    <dbReference type="NCBI Taxonomy" id="2997416"/>
    <lineage>
        <taxon>Bacteria</taxon>
        <taxon>Bacillati</taxon>
        <taxon>Actinomycetota</taxon>
        <taxon>Actinomycetes</taxon>
        <taxon>Micromonosporales</taxon>
        <taxon>Micromonosporaceae</taxon>
        <taxon>Paractinoplanes</taxon>
    </lineage>
</organism>
<evidence type="ECO:0000313" key="1">
    <source>
        <dbReference type="EMBL" id="MCY1143760.1"/>
    </source>
</evidence>